<evidence type="ECO:0000313" key="1">
    <source>
        <dbReference type="EMBL" id="SVC75168.1"/>
    </source>
</evidence>
<dbReference type="AlphaFoldDB" id="A0A382PR92"/>
<proteinExistence type="predicted"/>
<accession>A0A382PR92</accession>
<dbReference type="EMBL" id="UINC01108799">
    <property type="protein sequence ID" value="SVC75168.1"/>
    <property type="molecule type" value="Genomic_DNA"/>
</dbReference>
<gene>
    <name evidence="1" type="ORF">METZ01_LOCUS328022</name>
</gene>
<sequence length="61" mass="6949">MILFFIFSSYVLFVKVRPTGFEPVASCSGGKRSIQLSYGRIRKRISTRNGVITMAFLLFKL</sequence>
<protein>
    <submittedName>
        <fullName evidence="1">Uncharacterized protein</fullName>
    </submittedName>
</protein>
<organism evidence="1">
    <name type="scientific">marine metagenome</name>
    <dbReference type="NCBI Taxonomy" id="408172"/>
    <lineage>
        <taxon>unclassified sequences</taxon>
        <taxon>metagenomes</taxon>
        <taxon>ecological metagenomes</taxon>
    </lineage>
</organism>
<reference evidence="1" key="1">
    <citation type="submission" date="2018-05" db="EMBL/GenBank/DDBJ databases">
        <authorList>
            <person name="Lanie J.A."/>
            <person name="Ng W.-L."/>
            <person name="Kazmierczak K.M."/>
            <person name="Andrzejewski T.M."/>
            <person name="Davidsen T.M."/>
            <person name="Wayne K.J."/>
            <person name="Tettelin H."/>
            <person name="Glass J.I."/>
            <person name="Rusch D."/>
            <person name="Podicherti R."/>
            <person name="Tsui H.-C.T."/>
            <person name="Winkler M.E."/>
        </authorList>
    </citation>
    <scope>NUCLEOTIDE SEQUENCE</scope>
</reference>
<dbReference type="AntiFam" id="ANF00014">
    <property type="entry name" value="tRNA translation"/>
</dbReference>
<name>A0A382PR92_9ZZZZ</name>